<dbReference type="Gene3D" id="3.20.20.100">
    <property type="entry name" value="NADP-dependent oxidoreductase domain"/>
    <property type="match status" value="1"/>
</dbReference>
<dbReference type="SUPFAM" id="SSF51430">
    <property type="entry name" value="NAD(P)-linked oxidoreductase"/>
    <property type="match status" value="1"/>
</dbReference>
<protein>
    <submittedName>
        <fullName evidence="1">Putative oxidoreductase-like protein</fullName>
    </submittedName>
</protein>
<dbReference type="AlphaFoldDB" id="A0A443S0K5"/>
<dbReference type="STRING" id="299467.A0A443S0K5"/>
<name>A0A443S0K5_9ACAR</name>
<feature type="non-terminal residue" evidence="1">
    <location>
        <position position="122"/>
    </location>
</feature>
<evidence type="ECO:0000313" key="1">
    <source>
        <dbReference type="EMBL" id="RWS21072.1"/>
    </source>
</evidence>
<evidence type="ECO:0000313" key="2">
    <source>
        <dbReference type="Proteomes" id="UP000288716"/>
    </source>
</evidence>
<keyword evidence="2" id="KW-1185">Reference proteome</keyword>
<dbReference type="VEuPathDB" id="VectorBase:LDEU010968"/>
<comment type="caution">
    <text evidence="1">The sequence shown here is derived from an EMBL/GenBank/DDBJ whole genome shotgun (WGS) entry which is preliminary data.</text>
</comment>
<accession>A0A443S0K5</accession>
<dbReference type="Proteomes" id="UP000288716">
    <property type="component" value="Unassembled WGS sequence"/>
</dbReference>
<organism evidence="1 2">
    <name type="scientific">Leptotrombidium deliense</name>
    <dbReference type="NCBI Taxonomy" id="299467"/>
    <lineage>
        <taxon>Eukaryota</taxon>
        <taxon>Metazoa</taxon>
        <taxon>Ecdysozoa</taxon>
        <taxon>Arthropoda</taxon>
        <taxon>Chelicerata</taxon>
        <taxon>Arachnida</taxon>
        <taxon>Acari</taxon>
        <taxon>Acariformes</taxon>
        <taxon>Trombidiformes</taxon>
        <taxon>Prostigmata</taxon>
        <taxon>Anystina</taxon>
        <taxon>Parasitengona</taxon>
        <taxon>Trombiculoidea</taxon>
        <taxon>Trombiculidae</taxon>
        <taxon>Leptotrombidium</taxon>
    </lineage>
</organism>
<dbReference type="EMBL" id="NCKV01013817">
    <property type="protein sequence ID" value="RWS21072.1"/>
    <property type="molecule type" value="Genomic_DNA"/>
</dbReference>
<dbReference type="OrthoDB" id="416253at2759"/>
<sequence>MRSDLFVSNPLSDCHTTATYSASASSALHSDLNYYSSFNGVNYALNKKDDKSNYFWKTDNKNELIDITLRNGCTLPLLGLGTSHSGGYSHSAVVYALKQCKYRMLDTAKRYGCEQMLAEAIK</sequence>
<gene>
    <name evidence="1" type="ORF">B4U80_14184</name>
</gene>
<reference evidence="1 2" key="1">
    <citation type="journal article" date="2018" name="Gigascience">
        <title>Genomes of trombidid mites reveal novel predicted allergens and laterally-transferred genes associated with secondary metabolism.</title>
        <authorList>
            <person name="Dong X."/>
            <person name="Chaisiri K."/>
            <person name="Xia D."/>
            <person name="Armstrong S.D."/>
            <person name="Fang Y."/>
            <person name="Donnelly M.J."/>
            <person name="Kadowaki T."/>
            <person name="McGarry J.W."/>
            <person name="Darby A.C."/>
            <person name="Makepeace B.L."/>
        </authorList>
    </citation>
    <scope>NUCLEOTIDE SEQUENCE [LARGE SCALE GENOMIC DNA]</scope>
    <source>
        <strain evidence="1">UoL-UT</strain>
    </source>
</reference>
<dbReference type="InterPro" id="IPR036812">
    <property type="entry name" value="NAD(P)_OxRdtase_dom_sf"/>
</dbReference>
<proteinExistence type="predicted"/>